<dbReference type="Pfam" id="PF08495">
    <property type="entry name" value="FIST"/>
    <property type="match status" value="1"/>
</dbReference>
<dbReference type="STRING" id="1123014.SAMN02745746_03789"/>
<name>A0A1Y6CBG3_9NEIS</name>
<dbReference type="InterPro" id="IPR013702">
    <property type="entry name" value="FIST_domain_N"/>
</dbReference>
<dbReference type="SMART" id="SM00897">
    <property type="entry name" value="FIST"/>
    <property type="match status" value="1"/>
</dbReference>
<accession>A0A1Y6CBG3</accession>
<evidence type="ECO:0000313" key="3">
    <source>
        <dbReference type="EMBL" id="SMF53081.1"/>
    </source>
</evidence>
<dbReference type="Pfam" id="PF10442">
    <property type="entry name" value="FIST_C"/>
    <property type="match status" value="1"/>
</dbReference>
<dbReference type="SMART" id="SM01204">
    <property type="entry name" value="FIST_C"/>
    <property type="match status" value="1"/>
</dbReference>
<feature type="domain" description="FIST" evidence="1">
    <location>
        <begin position="31"/>
        <end position="233"/>
    </location>
</feature>
<dbReference type="Proteomes" id="UP000192920">
    <property type="component" value="Unassembled WGS sequence"/>
</dbReference>
<gene>
    <name evidence="3" type="ORF">SAMN02745746_03789</name>
</gene>
<keyword evidence="4" id="KW-1185">Reference proteome</keyword>
<dbReference type="RefSeq" id="WP_085277777.1">
    <property type="nucleotide sequence ID" value="NZ_FXAG01000029.1"/>
</dbReference>
<dbReference type="PANTHER" id="PTHR40252">
    <property type="entry name" value="BLR0328 PROTEIN"/>
    <property type="match status" value="1"/>
</dbReference>
<dbReference type="PANTHER" id="PTHR40252:SF2">
    <property type="entry name" value="BLR0328 PROTEIN"/>
    <property type="match status" value="1"/>
</dbReference>
<organism evidence="3 4">
    <name type="scientific">Pseudogulbenkiania subflava DSM 22618</name>
    <dbReference type="NCBI Taxonomy" id="1123014"/>
    <lineage>
        <taxon>Bacteria</taxon>
        <taxon>Pseudomonadati</taxon>
        <taxon>Pseudomonadota</taxon>
        <taxon>Betaproteobacteria</taxon>
        <taxon>Neisseriales</taxon>
        <taxon>Chromobacteriaceae</taxon>
        <taxon>Pseudogulbenkiania</taxon>
    </lineage>
</organism>
<protein>
    <submittedName>
        <fullName evidence="3">Uncharacterized conserved protein, contains FIST_N domain</fullName>
    </submittedName>
</protein>
<reference evidence="4" key="1">
    <citation type="submission" date="2017-04" db="EMBL/GenBank/DDBJ databases">
        <authorList>
            <person name="Varghese N."/>
            <person name="Submissions S."/>
        </authorList>
    </citation>
    <scope>NUCLEOTIDE SEQUENCE [LARGE SCALE GENOMIC DNA]</scope>
    <source>
        <strain evidence="4">DSM 22618</strain>
    </source>
</reference>
<dbReference type="InterPro" id="IPR019494">
    <property type="entry name" value="FIST_C"/>
</dbReference>
<evidence type="ECO:0000313" key="4">
    <source>
        <dbReference type="Proteomes" id="UP000192920"/>
    </source>
</evidence>
<evidence type="ECO:0000259" key="2">
    <source>
        <dbReference type="SMART" id="SM01204"/>
    </source>
</evidence>
<sequence length="385" mass="41187">MTTPNTIRTAQSRAGDARAAVREFYAGVCQPGMALVVFFCSSDYDLDALADEMTKLFQGVTVVGCTAAGEIGPVGYHDLGLTGASFPAASCTAVSGRIGDLQHFQIGEGAAFVQPLLQQLEAAASAVDPANCFSFLLIDGLSRREEPVARALQDALGTITLFGGSAGDNLKLTRTWVFHDGAFHPDSAVLLLVSTRLPFKIFKTQHFVSEEERLVVTEADASQRIVREINGLPAAEEYARVVGVAVGDLNPLRFAASPVVVTIDGTDYVRSIQRANPDGSLTFFCAIDEGLVLRVVRGVDLLGNIERTFGTIRADIGPFQLVLACDCILRNLEMTQSGAKEAVADLLRKNHVVGFSTYGEQYHGVHVNQTLTGIALGYPREAHAP</sequence>
<feature type="domain" description="FIST C-domain" evidence="2">
    <location>
        <begin position="234"/>
        <end position="364"/>
    </location>
</feature>
<dbReference type="NCBIfam" id="NF041558">
    <property type="entry name" value="NosP"/>
    <property type="match status" value="1"/>
</dbReference>
<dbReference type="EMBL" id="FXAG01000029">
    <property type="protein sequence ID" value="SMF53081.1"/>
    <property type="molecule type" value="Genomic_DNA"/>
</dbReference>
<proteinExistence type="predicted"/>
<evidence type="ECO:0000259" key="1">
    <source>
        <dbReference type="SMART" id="SM00897"/>
    </source>
</evidence>
<dbReference type="AlphaFoldDB" id="A0A1Y6CBG3"/>